<keyword evidence="2" id="KW-1133">Transmembrane helix</keyword>
<feature type="region of interest" description="Disordered" evidence="1">
    <location>
        <begin position="31"/>
        <end position="86"/>
    </location>
</feature>
<dbReference type="AlphaFoldDB" id="A0A1I1NYN3"/>
<feature type="compositionally biased region" description="Basic and acidic residues" evidence="1">
    <location>
        <begin position="31"/>
        <end position="70"/>
    </location>
</feature>
<protein>
    <submittedName>
        <fullName evidence="3">Uncharacterized protein</fullName>
    </submittedName>
</protein>
<dbReference type="RefSeq" id="WP_074962559.1">
    <property type="nucleotide sequence ID" value="NZ_FOKQ01000028.1"/>
</dbReference>
<evidence type="ECO:0000313" key="3">
    <source>
        <dbReference type="EMBL" id="SFC99833.1"/>
    </source>
</evidence>
<reference evidence="3 4" key="1">
    <citation type="submission" date="2016-10" db="EMBL/GenBank/DDBJ databases">
        <authorList>
            <person name="de Groot N.N."/>
        </authorList>
    </citation>
    <scope>NUCLEOTIDE SEQUENCE [LARGE SCALE GENOMIC DNA]</scope>
    <source>
        <strain evidence="3 4">AR67</strain>
    </source>
</reference>
<name>A0A1I1NYN3_RUMAL</name>
<dbReference type="EMBL" id="FOKQ01000028">
    <property type="protein sequence ID" value="SFC99833.1"/>
    <property type="molecule type" value="Genomic_DNA"/>
</dbReference>
<keyword evidence="2" id="KW-0472">Membrane</keyword>
<feature type="region of interest" description="Disordered" evidence="1">
    <location>
        <begin position="301"/>
        <end position="321"/>
    </location>
</feature>
<feature type="transmembrane region" description="Helical" evidence="2">
    <location>
        <begin position="103"/>
        <end position="125"/>
    </location>
</feature>
<accession>A0A1I1NYN3</accession>
<organism evidence="3 4">
    <name type="scientific">Ruminococcus albus</name>
    <dbReference type="NCBI Taxonomy" id="1264"/>
    <lineage>
        <taxon>Bacteria</taxon>
        <taxon>Bacillati</taxon>
        <taxon>Bacillota</taxon>
        <taxon>Clostridia</taxon>
        <taxon>Eubacteriales</taxon>
        <taxon>Oscillospiraceae</taxon>
        <taxon>Ruminococcus</taxon>
    </lineage>
</organism>
<evidence type="ECO:0000256" key="2">
    <source>
        <dbReference type="SAM" id="Phobius"/>
    </source>
</evidence>
<keyword evidence="2" id="KW-0812">Transmembrane</keyword>
<dbReference type="Proteomes" id="UP000182192">
    <property type="component" value="Unassembled WGS sequence"/>
</dbReference>
<proteinExistence type="predicted"/>
<gene>
    <name evidence="3" type="ORF">SAMN02910406_02848</name>
</gene>
<evidence type="ECO:0000256" key="1">
    <source>
        <dbReference type="SAM" id="MobiDB-lite"/>
    </source>
</evidence>
<dbReference type="OrthoDB" id="1818981at2"/>
<sequence length="321" mass="37544">MSKKNLNIEDMNVDAEDFEYEKKLAEEEMLKKQQAEEKAAAEEAAREKRQREAEKERSRQIEEERRELLKMKSGLTSEEDSEFTKKDEAYEKPHGMAAVANFWYHYKFIVIFSFITLVVLGYLIYSESTRKRDDISIMVITDNDLSLRTEELEEFFEKYTDDIDGNGYVHVGVIVIPISKDIDAVTKNTYSQKFLAEIQTGEGMIVITDSHTSDEFMSVMKTDLDKDFPDNKYIDEQGFSFNSKIMAEELKYELMPNDVYMSIRIPQDTMGLSKDEAQKYYDQYFEIYQRIVDDITTRCEETNDPGLTTEPVKYEDESEAQ</sequence>
<evidence type="ECO:0000313" key="4">
    <source>
        <dbReference type="Proteomes" id="UP000182192"/>
    </source>
</evidence>